<protein>
    <recommendedName>
        <fullName evidence="4">Enoyl reductase (ER) domain-containing protein</fullName>
    </recommendedName>
</protein>
<dbReference type="PANTHER" id="PTHR48106:SF18">
    <property type="entry name" value="QUINONE OXIDOREDUCTASE PIG3"/>
    <property type="match status" value="1"/>
</dbReference>
<evidence type="ECO:0000313" key="5">
    <source>
        <dbReference type="EMBL" id="KAJ4153716.1"/>
    </source>
</evidence>
<dbReference type="EMBL" id="JAJHUN010000008">
    <property type="protein sequence ID" value="KAJ4153716.1"/>
    <property type="molecule type" value="Genomic_DNA"/>
</dbReference>
<dbReference type="Gene3D" id="3.90.180.10">
    <property type="entry name" value="Medium-chain alcohol dehydrogenases, catalytic domain"/>
    <property type="match status" value="1"/>
</dbReference>
<organism evidence="5 6">
    <name type="scientific">Akanthomyces muscarius</name>
    <name type="common">Entomopathogenic fungus</name>
    <name type="synonym">Lecanicillium muscarium</name>
    <dbReference type="NCBI Taxonomy" id="2231603"/>
    <lineage>
        <taxon>Eukaryota</taxon>
        <taxon>Fungi</taxon>
        <taxon>Dikarya</taxon>
        <taxon>Ascomycota</taxon>
        <taxon>Pezizomycotina</taxon>
        <taxon>Sordariomycetes</taxon>
        <taxon>Hypocreomycetidae</taxon>
        <taxon>Hypocreales</taxon>
        <taxon>Cordycipitaceae</taxon>
        <taxon>Akanthomyces</taxon>
    </lineage>
</organism>
<evidence type="ECO:0000256" key="3">
    <source>
        <dbReference type="ARBA" id="ARBA00023002"/>
    </source>
</evidence>
<dbReference type="Proteomes" id="UP001144673">
    <property type="component" value="Chromosome 5"/>
</dbReference>
<comment type="pathway">
    <text evidence="1">Secondary metabolite biosynthesis.</text>
</comment>
<proteinExistence type="predicted"/>
<dbReference type="Gene3D" id="3.40.50.720">
    <property type="entry name" value="NAD(P)-binding Rossmann-like Domain"/>
    <property type="match status" value="1"/>
</dbReference>
<keyword evidence="3" id="KW-0560">Oxidoreductase</keyword>
<dbReference type="PANTHER" id="PTHR48106">
    <property type="entry name" value="QUINONE OXIDOREDUCTASE PIG3-RELATED"/>
    <property type="match status" value="1"/>
</dbReference>
<reference evidence="5" key="1">
    <citation type="journal article" date="2023" name="Access Microbiol">
        <title>De-novo genome assembly for Akanthomyces muscarius, a biocontrol agent of insect agricultural pests.</title>
        <authorList>
            <person name="Erdos Z."/>
            <person name="Studholme D.J."/>
            <person name="Raymond B."/>
            <person name="Sharma M."/>
        </authorList>
    </citation>
    <scope>NUCLEOTIDE SEQUENCE</scope>
    <source>
        <strain evidence="5">Ve6</strain>
    </source>
</reference>
<dbReference type="AlphaFoldDB" id="A0A9W8UMY9"/>
<keyword evidence="6" id="KW-1185">Reference proteome</keyword>
<dbReference type="GeneID" id="80897349"/>
<dbReference type="Pfam" id="PF08240">
    <property type="entry name" value="ADH_N"/>
    <property type="match status" value="1"/>
</dbReference>
<gene>
    <name evidence="5" type="ORF">LMH87_010190</name>
</gene>
<feature type="domain" description="Enoyl reductase (ER)" evidence="4">
    <location>
        <begin position="18"/>
        <end position="308"/>
    </location>
</feature>
<evidence type="ECO:0000259" key="4">
    <source>
        <dbReference type="SMART" id="SM00829"/>
    </source>
</evidence>
<sequence length="315" mass="33586">MTTSIPDKMRAVVCDTPGPVSVLQIKDVPVPMPESGQVLIKVLAFGINRAEMFTRQGHSPSVKFPRIIGIEVIGKIAAYAAGDDATIPIGTLVATCMGGLGREIPGSYAEYTCQSQKFVIPFPDVGLDLATVAALPEMLQTTYGSLTEALDLQAGESLLIRGATSSIGLAAIQLAKYLGASRVGATSRSTGREALLKSNGADVVYIDDGSVAKHVTTEAQFDKCLELIGTKTLKDSILCVKPRGTVCMTGIQGGEWTFNLSPITDLPQRRRLTSYGGDEHDFISTPWARLVAAVKEGKINIPSDAFQSSPRYYMV</sequence>
<name>A0A9W8UMY9_AKAMU</name>
<comment type="caution">
    <text evidence="5">The sequence shown here is derived from an EMBL/GenBank/DDBJ whole genome shotgun (WGS) entry which is preliminary data.</text>
</comment>
<dbReference type="GO" id="GO:0070402">
    <property type="term" value="F:NADPH binding"/>
    <property type="evidence" value="ECO:0007669"/>
    <property type="project" value="TreeGrafter"/>
</dbReference>
<dbReference type="InterPro" id="IPR036291">
    <property type="entry name" value="NAD(P)-bd_dom_sf"/>
</dbReference>
<evidence type="ECO:0000256" key="1">
    <source>
        <dbReference type="ARBA" id="ARBA00005179"/>
    </source>
</evidence>
<dbReference type="SMART" id="SM00829">
    <property type="entry name" value="PKS_ER"/>
    <property type="match status" value="1"/>
</dbReference>
<dbReference type="InterPro" id="IPR013154">
    <property type="entry name" value="ADH-like_N"/>
</dbReference>
<dbReference type="KEGG" id="amus:LMH87_010190"/>
<dbReference type="SUPFAM" id="SSF50129">
    <property type="entry name" value="GroES-like"/>
    <property type="match status" value="1"/>
</dbReference>
<accession>A0A9W8UMY9</accession>
<dbReference type="InterPro" id="IPR020843">
    <property type="entry name" value="ER"/>
</dbReference>
<dbReference type="RefSeq" id="XP_056054374.1">
    <property type="nucleotide sequence ID" value="XM_056197312.1"/>
</dbReference>
<keyword evidence="2" id="KW-0521">NADP</keyword>
<dbReference type="InterPro" id="IPR011032">
    <property type="entry name" value="GroES-like_sf"/>
</dbReference>
<dbReference type="Pfam" id="PF00107">
    <property type="entry name" value="ADH_zinc_N"/>
    <property type="match status" value="1"/>
</dbReference>
<dbReference type="InterPro" id="IPR013149">
    <property type="entry name" value="ADH-like_C"/>
</dbReference>
<dbReference type="GO" id="GO:0016651">
    <property type="term" value="F:oxidoreductase activity, acting on NAD(P)H"/>
    <property type="evidence" value="ECO:0007669"/>
    <property type="project" value="TreeGrafter"/>
</dbReference>
<dbReference type="SUPFAM" id="SSF51735">
    <property type="entry name" value="NAD(P)-binding Rossmann-fold domains"/>
    <property type="match status" value="1"/>
</dbReference>
<evidence type="ECO:0000256" key="2">
    <source>
        <dbReference type="ARBA" id="ARBA00022857"/>
    </source>
</evidence>
<evidence type="ECO:0000313" key="6">
    <source>
        <dbReference type="Proteomes" id="UP001144673"/>
    </source>
</evidence>